<feature type="signal peptide" evidence="2">
    <location>
        <begin position="1"/>
        <end position="26"/>
    </location>
</feature>
<evidence type="ECO:0000256" key="2">
    <source>
        <dbReference type="SAM" id="SignalP"/>
    </source>
</evidence>
<sequence length="384" mass="39259">MSTTARLTTVVVLALLLAACQGRLVARGTLPAATERVSTPVGTAEFQSPAQPSSRPTQLPSPTAVPTSTPELTLMVPTVTPAITPIATAEQPPTPTPSPGIPPRGQPSPTATPTKPPTPTATPAGYCDLSLEKTLFQQVGTTSVAVTLTVQNRGTVSCSPGAVVSDPLPAGMRQLTEVQVAEAGGQGRWQCVSTTCTAGESLAPGYAANLVFTAAVEPGVTLENCARVTVSGDADPANDARCVSLSALLPTPTATPTPVTCLLGFEKAIQLGEELSITPGWRATLRIRVQNAGPEGCVSRWSAVVVSDLLPAGMRLQAPPVANDPRWECGWSSDALQCEGPPPEVGKVVTIQAELAVVREAATAQNCATLEPAGATACAVPSAR</sequence>
<feature type="region of interest" description="Disordered" evidence="1">
    <location>
        <begin position="87"/>
        <end position="126"/>
    </location>
</feature>
<gene>
    <name evidence="3" type="ORF">ENP47_00885</name>
</gene>
<proteinExistence type="predicted"/>
<protein>
    <submittedName>
        <fullName evidence="3">DUF11 domain-containing protein</fullName>
    </submittedName>
</protein>
<accession>A0A7C1JX32</accession>
<feature type="compositionally biased region" description="Polar residues" evidence="1">
    <location>
        <begin position="36"/>
        <end position="71"/>
    </location>
</feature>
<dbReference type="PROSITE" id="PS51257">
    <property type="entry name" value="PROKAR_LIPOPROTEIN"/>
    <property type="match status" value="1"/>
</dbReference>
<comment type="caution">
    <text evidence="3">The sequence shown here is derived from an EMBL/GenBank/DDBJ whole genome shotgun (WGS) entry which is preliminary data.</text>
</comment>
<dbReference type="InterPro" id="IPR001434">
    <property type="entry name" value="OmcB-like_DUF11"/>
</dbReference>
<evidence type="ECO:0000313" key="3">
    <source>
        <dbReference type="EMBL" id="HEF64160.1"/>
    </source>
</evidence>
<name>A0A7C1JX32_THERO</name>
<feature type="region of interest" description="Disordered" evidence="1">
    <location>
        <begin position="36"/>
        <end position="72"/>
    </location>
</feature>
<reference evidence="3" key="1">
    <citation type="journal article" date="2020" name="mSystems">
        <title>Genome- and Community-Level Interaction Insights into Carbon Utilization and Element Cycling Functions of Hydrothermarchaeota in Hydrothermal Sediment.</title>
        <authorList>
            <person name="Zhou Z."/>
            <person name="Liu Y."/>
            <person name="Xu W."/>
            <person name="Pan J."/>
            <person name="Luo Z.H."/>
            <person name="Li M."/>
        </authorList>
    </citation>
    <scope>NUCLEOTIDE SEQUENCE [LARGE SCALE GENOMIC DNA]</scope>
    <source>
        <strain evidence="3">SpSt-222</strain>
    </source>
</reference>
<dbReference type="AlphaFoldDB" id="A0A7C1JX32"/>
<evidence type="ECO:0000256" key="1">
    <source>
        <dbReference type="SAM" id="MobiDB-lite"/>
    </source>
</evidence>
<dbReference type="Pfam" id="PF01345">
    <property type="entry name" value="DUF11"/>
    <property type="match status" value="1"/>
</dbReference>
<organism evidence="3">
    <name type="scientific">Thermomicrobium roseum</name>
    <dbReference type="NCBI Taxonomy" id="500"/>
    <lineage>
        <taxon>Bacteria</taxon>
        <taxon>Pseudomonadati</taxon>
        <taxon>Thermomicrobiota</taxon>
        <taxon>Thermomicrobia</taxon>
        <taxon>Thermomicrobiales</taxon>
        <taxon>Thermomicrobiaceae</taxon>
        <taxon>Thermomicrobium</taxon>
    </lineage>
</organism>
<dbReference type="EMBL" id="DSJL01000001">
    <property type="protein sequence ID" value="HEF64160.1"/>
    <property type="molecule type" value="Genomic_DNA"/>
</dbReference>
<feature type="compositionally biased region" description="Pro residues" evidence="1">
    <location>
        <begin position="92"/>
        <end position="106"/>
    </location>
</feature>
<feature type="chain" id="PRO_5043590791" evidence="2">
    <location>
        <begin position="27"/>
        <end position="384"/>
    </location>
</feature>
<keyword evidence="2" id="KW-0732">Signal</keyword>